<feature type="compositionally biased region" description="Basic and acidic residues" evidence="3">
    <location>
        <begin position="648"/>
        <end position="658"/>
    </location>
</feature>
<feature type="domain" description="Sulfatase N-terminal" evidence="4">
    <location>
        <begin position="13"/>
        <end position="108"/>
    </location>
</feature>
<feature type="compositionally biased region" description="Basic and acidic residues" evidence="3">
    <location>
        <begin position="835"/>
        <end position="844"/>
    </location>
</feature>
<reference evidence="5" key="1">
    <citation type="journal article" date="2023" name="G3 (Bethesda)">
        <title>Whole genome assembly and annotation of the endangered Caribbean coral Acropora cervicornis.</title>
        <authorList>
            <person name="Selwyn J.D."/>
            <person name="Vollmer S.V."/>
        </authorList>
    </citation>
    <scope>NUCLEOTIDE SEQUENCE</scope>
    <source>
        <strain evidence="5">K2</strain>
    </source>
</reference>
<gene>
    <name evidence="5" type="ORF">P5673_025240</name>
</gene>
<feature type="region of interest" description="Disordered" evidence="3">
    <location>
        <begin position="595"/>
        <end position="660"/>
    </location>
</feature>
<feature type="compositionally biased region" description="Basic residues" evidence="3">
    <location>
        <begin position="742"/>
        <end position="753"/>
    </location>
</feature>
<dbReference type="GO" id="GO:0008449">
    <property type="term" value="F:N-acetylglucosamine-6-sulfatase activity"/>
    <property type="evidence" value="ECO:0007669"/>
    <property type="project" value="TreeGrafter"/>
</dbReference>
<evidence type="ECO:0000256" key="3">
    <source>
        <dbReference type="SAM" id="MobiDB-lite"/>
    </source>
</evidence>
<feature type="compositionally biased region" description="Acidic residues" evidence="3">
    <location>
        <begin position="863"/>
        <end position="872"/>
    </location>
</feature>
<dbReference type="InterPro" id="IPR017850">
    <property type="entry name" value="Alkaline_phosphatase_core_sf"/>
</dbReference>
<feature type="compositionally biased region" description="Polar residues" evidence="3">
    <location>
        <begin position="779"/>
        <end position="801"/>
    </location>
</feature>
<proteinExistence type="inferred from homology"/>
<evidence type="ECO:0000313" key="6">
    <source>
        <dbReference type="Proteomes" id="UP001249851"/>
    </source>
</evidence>
<feature type="compositionally biased region" description="Polar residues" evidence="3">
    <location>
        <begin position="619"/>
        <end position="642"/>
    </location>
</feature>
<dbReference type="GO" id="GO:0005539">
    <property type="term" value="F:glycosaminoglycan binding"/>
    <property type="evidence" value="ECO:0007669"/>
    <property type="project" value="TreeGrafter"/>
</dbReference>
<dbReference type="EMBL" id="JARQWQ010000077">
    <property type="protein sequence ID" value="KAK2553478.1"/>
    <property type="molecule type" value="Genomic_DNA"/>
</dbReference>
<comment type="similarity">
    <text evidence="2">Belongs to the sulfatase family.</text>
</comment>
<dbReference type="SUPFAM" id="SSF53649">
    <property type="entry name" value="Alkaline phosphatase-like"/>
    <property type="match status" value="2"/>
</dbReference>
<reference evidence="5" key="2">
    <citation type="journal article" date="2023" name="Science">
        <title>Genomic signatures of disease resistance in endangered staghorn corals.</title>
        <authorList>
            <person name="Vollmer S.V."/>
            <person name="Selwyn J.D."/>
            <person name="Despard B.A."/>
            <person name="Roesel C.L."/>
        </authorList>
    </citation>
    <scope>NUCLEOTIDE SEQUENCE</scope>
    <source>
        <strain evidence="5">K2</strain>
    </source>
</reference>
<dbReference type="Proteomes" id="UP001249851">
    <property type="component" value="Unassembled WGS sequence"/>
</dbReference>
<feature type="region of interest" description="Disordered" evidence="3">
    <location>
        <begin position="736"/>
        <end position="872"/>
    </location>
</feature>
<dbReference type="Gene3D" id="3.40.720.10">
    <property type="entry name" value="Alkaline Phosphatase, subunit A"/>
    <property type="match status" value="1"/>
</dbReference>
<feature type="compositionally biased region" description="Basic residues" evidence="3">
    <location>
        <begin position="761"/>
        <end position="775"/>
    </location>
</feature>
<comment type="cofactor">
    <cofactor evidence="1">
        <name>Ca(2+)</name>
        <dbReference type="ChEBI" id="CHEBI:29108"/>
    </cofactor>
</comment>
<dbReference type="PANTHER" id="PTHR43108:SF16">
    <property type="entry name" value="EXTRACELLULAR SULFATASE SULF-1 HOMOLOG"/>
    <property type="match status" value="1"/>
</dbReference>
<protein>
    <submittedName>
        <fullName evidence="5">Extracellular sulfatase Sulf-1</fullName>
    </submittedName>
</protein>
<dbReference type="PANTHER" id="PTHR43108">
    <property type="entry name" value="N-ACETYLGLUCOSAMINE-6-SULFATASE FAMILY MEMBER"/>
    <property type="match status" value="1"/>
</dbReference>
<organism evidence="5 6">
    <name type="scientific">Acropora cervicornis</name>
    <name type="common">Staghorn coral</name>
    <dbReference type="NCBI Taxonomy" id="6130"/>
    <lineage>
        <taxon>Eukaryota</taxon>
        <taxon>Metazoa</taxon>
        <taxon>Cnidaria</taxon>
        <taxon>Anthozoa</taxon>
        <taxon>Hexacorallia</taxon>
        <taxon>Scleractinia</taxon>
        <taxon>Astrocoeniina</taxon>
        <taxon>Acroporidae</taxon>
        <taxon>Acropora</taxon>
    </lineage>
</organism>
<comment type="caution">
    <text evidence="5">The sequence shown here is derived from an EMBL/GenBank/DDBJ whole genome shotgun (WGS) entry which is preliminary data.</text>
</comment>
<evidence type="ECO:0000313" key="5">
    <source>
        <dbReference type="EMBL" id="KAK2553478.1"/>
    </source>
</evidence>
<evidence type="ECO:0000259" key="4">
    <source>
        <dbReference type="Pfam" id="PF00884"/>
    </source>
</evidence>
<feature type="region of interest" description="Disordered" evidence="3">
    <location>
        <begin position="319"/>
        <end position="345"/>
    </location>
</feature>
<feature type="compositionally biased region" description="Basic and acidic residues" evidence="3">
    <location>
        <begin position="802"/>
        <end position="811"/>
    </location>
</feature>
<dbReference type="InterPro" id="IPR000917">
    <property type="entry name" value="Sulfatase_N"/>
</dbReference>
<evidence type="ECO:0000256" key="2">
    <source>
        <dbReference type="ARBA" id="ARBA00008779"/>
    </source>
</evidence>
<dbReference type="AlphaFoldDB" id="A0AAD9Q2D6"/>
<feature type="compositionally biased region" description="Polar residues" evidence="3">
    <location>
        <begin position="595"/>
        <end position="608"/>
    </location>
</feature>
<name>A0AAD9Q2D6_ACRCE</name>
<dbReference type="Pfam" id="PF00884">
    <property type="entry name" value="Sulfatase"/>
    <property type="match status" value="1"/>
</dbReference>
<sequence length="872" mass="98968">MDAQKMDFVDLLHRRRLQTLLSVDDSVAKIFHTLQSLGIENETYIFFTSDHGYHLGQFALVKGKSMPFEADIRVPFYVRGPSIPKNIRIKEMIANIDIAPSFLDIAGVSTPRDMDGVSIMKLFRKSKDGRRYKKKEHVQWRDTILIERSRGWRKKRSNWYESSRNKTGGRKDNKVLTSRNGKQITKDRKTTLLATICAARKHQSPCQPKQLWECVIVDGRYRLRKCRKIGPTTPAPPTPSVAHTTPMKMCVCVKQGLEQEDQGKVYEEQLTEEFGNRASWELKRRTKRAGFGERQKKNRNELNPRRYSKELARIQKLQNRRAKSKMMLSGRVTGTKRKSNTSESVDDHFTYPGVVEEKLGKLKEKIWETKMRLEALRDRRKKLLMISTRDRPIEYLCPCSPGNSSSIRNGAQEFGYDNDNKGSQLLTPKRRNKVSRKHELKKKKVKTSLRRSKCSSPGVNCFYQTNYHWKLPPLWTGGDFCFCPNAANNSYWCLRTINTTHNFLYCEFVTHFLEFFDINQDPYQLYNVIHEVEPAVLSQLHEQLNRMRVCRGQGCTHYYGKKYPNENTESVPLTSSLSSTPWTRTVNNENSAAVNIKNISKPSASTPGHSERVEDRSATFVSTPKMPSNVSNTAESSTSSFVTPPHITEGKGPEEDCTKIPFTSSKTVSYTRSEAENILTNDVEGSKGSVAETANRPGDKTKVFVTTSALESSSSVTTSSTEAPTTSKFDAITLGEYSTAKPARRKSTKRRKNGGKEGKHASKKSKKSKKNKKKSVGKDTSQVSTKTDSSSENENTFQPLKNQEKKSETRKPGLKVINKGDNKLSPKNSRKRNKKPSEKKLEKNIKKRGKKQPTAEINPGGVGEDETTASPL</sequence>
<evidence type="ECO:0000256" key="1">
    <source>
        <dbReference type="ARBA" id="ARBA00001913"/>
    </source>
</evidence>
<keyword evidence="6" id="KW-1185">Reference proteome</keyword>
<accession>A0AAD9Q2D6</accession>